<evidence type="ECO:0000313" key="3">
    <source>
        <dbReference type="Proteomes" id="UP000547674"/>
    </source>
</evidence>
<evidence type="ECO:0000313" key="2">
    <source>
        <dbReference type="EMBL" id="NNF08325.1"/>
    </source>
</evidence>
<dbReference type="AlphaFoldDB" id="A0A7Y2EE54"/>
<accession>A0A7Y2EE54</accession>
<dbReference type="Proteomes" id="UP000547674">
    <property type="component" value="Unassembled WGS sequence"/>
</dbReference>
<proteinExistence type="predicted"/>
<dbReference type="Pfam" id="PF13399">
    <property type="entry name" value="LytR_C"/>
    <property type="match status" value="1"/>
</dbReference>
<reference evidence="2 3" key="1">
    <citation type="submission" date="2020-03" db="EMBL/GenBank/DDBJ databases">
        <title>Metabolic flexibility allows generalist bacteria to become dominant in a frequently disturbed ecosystem.</title>
        <authorList>
            <person name="Chen Y.-J."/>
            <person name="Leung P.M."/>
            <person name="Bay S.K."/>
            <person name="Hugenholtz P."/>
            <person name="Kessler A.J."/>
            <person name="Shelley G."/>
            <person name="Waite D.W."/>
            <person name="Cook P.L."/>
            <person name="Greening C."/>
        </authorList>
    </citation>
    <scope>NUCLEOTIDE SEQUENCE [LARGE SCALE GENOMIC DNA]</scope>
    <source>
        <strain evidence="2">SS_bin_28</strain>
    </source>
</reference>
<feature type="domain" description="LytR/CpsA/Psr regulator C-terminal" evidence="1">
    <location>
        <begin position="49"/>
        <end position="133"/>
    </location>
</feature>
<name>A0A7Y2EE54_UNCEI</name>
<dbReference type="EMBL" id="JABDJR010000654">
    <property type="protein sequence ID" value="NNF08325.1"/>
    <property type="molecule type" value="Genomic_DNA"/>
</dbReference>
<comment type="caution">
    <text evidence="2">The sequence shown here is derived from an EMBL/GenBank/DDBJ whole genome shotgun (WGS) entry which is preliminary data.</text>
</comment>
<gene>
    <name evidence="2" type="ORF">HKN21_16300</name>
</gene>
<dbReference type="InterPro" id="IPR027381">
    <property type="entry name" value="LytR/CpsA/Psr_C"/>
</dbReference>
<protein>
    <submittedName>
        <fullName evidence="2">LytR C-terminal domain-containing protein</fullName>
    </submittedName>
</protein>
<sequence>MARRRKRRLSPAFLIVLLLGVGVAAAGWSVWNRVRPEPVVEGTSELLNLEVEVLNGCGVTGAASRVATLLRRSGCQVVRLGEADHYHYKNDIIVVRRGKRKDAQGILGILEGSEWVEQRSEDAMVDVTIIVGKPHPLVESDVFEDES</sequence>
<dbReference type="Gene3D" id="3.30.70.2390">
    <property type="match status" value="1"/>
</dbReference>
<organism evidence="2 3">
    <name type="scientific">Eiseniibacteriota bacterium</name>
    <dbReference type="NCBI Taxonomy" id="2212470"/>
    <lineage>
        <taxon>Bacteria</taxon>
        <taxon>Candidatus Eiseniibacteriota</taxon>
    </lineage>
</organism>
<evidence type="ECO:0000259" key="1">
    <source>
        <dbReference type="Pfam" id="PF13399"/>
    </source>
</evidence>